<sequence>MSRVQLALRVSDLEGSIAFYSKLFGAEPAKLRPGYANFAIAEPPLKLVLIEGEAGQPTRMDHLGVEVEDSGQVTDATQRLSDASLATFEENDTSCCYALQDKVWVTGPGNEPWEVYVVKADADTLGKSAAPAADSDACCGTTACCTPDEQVIDPAQIPAEAKAAAGCGCSS</sequence>
<dbReference type="RefSeq" id="WP_187246011.1">
    <property type="nucleotide sequence ID" value="NZ_BAAAOK010000001.1"/>
</dbReference>
<dbReference type="InterPro" id="IPR052393">
    <property type="entry name" value="Cadmium-induced_rsp"/>
</dbReference>
<dbReference type="InterPro" id="IPR049789">
    <property type="entry name" value="ArsI/CadI-like"/>
</dbReference>
<dbReference type="PANTHER" id="PTHR41294">
    <property type="entry name" value="CADMIUM-INDUCED PROTEIN CADI"/>
    <property type="match status" value="1"/>
</dbReference>
<dbReference type="SUPFAM" id="SSF54593">
    <property type="entry name" value="Glyoxalase/Bleomycin resistance protein/Dihydroxybiphenyl dioxygenase"/>
    <property type="match status" value="1"/>
</dbReference>
<accession>A0ABR7LWL7</accession>
<gene>
    <name evidence="2" type="ORF">HKK74_26275</name>
</gene>
<dbReference type="NCBIfam" id="NF041414">
    <property type="entry name" value="ArsI_CadI_VOC"/>
    <property type="match status" value="1"/>
</dbReference>
<name>A0ABR7LWL7_9ACTN</name>
<comment type="caution">
    <text evidence="2">The sequence shown here is derived from an EMBL/GenBank/DDBJ whole genome shotgun (WGS) entry which is preliminary data.</text>
</comment>
<dbReference type="PROSITE" id="PS51819">
    <property type="entry name" value="VOC"/>
    <property type="match status" value="1"/>
</dbReference>
<protein>
    <submittedName>
        <fullName evidence="2">VOC family protein</fullName>
    </submittedName>
</protein>
<evidence type="ECO:0000259" key="1">
    <source>
        <dbReference type="PROSITE" id="PS51819"/>
    </source>
</evidence>
<keyword evidence="3" id="KW-1185">Reference proteome</keyword>
<dbReference type="InterPro" id="IPR037523">
    <property type="entry name" value="VOC_core"/>
</dbReference>
<feature type="domain" description="VOC" evidence="1">
    <location>
        <begin position="2"/>
        <end position="118"/>
    </location>
</feature>
<dbReference type="PANTHER" id="PTHR41294:SF1">
    <property type="entry name" value="CADMIUM-INDUCED PROTEIN CADI"/>
    <property type="match status" value="1"/>
</dbReference>
<dbReference type="Gene3D" id="3.10.180.10">
    <property type="entry name" value="2,3-Dihydroxybiphenyl 1,2-Dioxygenase, domain 1"/>
    <property type="match status" value="1"/>
</dbReference>
<dbReference type="Proteomes" id="UP000805614">
    <property type="component" value="Unassembled WGS sequence"/>
</dbReference>
<proteinExistence type="predicted"/>
<dbReference type="InterPro" id="IPR029068">
    <property type="entry name" value="Glyas_Bleomycin-R_OHBP_Dase"/>
</dbReference>
<organism evidence="2 3">
    <name type="scientific">Actinomadura alba</name>
    <dbReference type="NCBI Taxonomy" id="406431"/>
    <lineage>
        <taxon>Bacteria</taxon>
        <taxon>Bacillati</taxon>
        <taxon>Actinomycetota</taxon>
        <taxon>Actinomycetes</taxon>
        <taxon>Streptosporangiales</taxon>
        <taxon>Thermomonosporaceae</taxon>
        <taxon>Actinomadura</taxon>
    </lineage>
</organism>
<reference evidence="2 3" key="1">
    <citation type="submission" date="2020-06" db="EMBL/GenBank/DDBJ databases">
        <title>Actinomadura xiongansis sp. nov., isolated from soil of Baiyangdian.</title>
        <authorList>
            <person name="Zhang X."/>
        </authorList>
    </citation>
    <scope>NUCLEOTIDE SEQUENCE [LARGE SCALE GENOMIC DNA]</scope>
    <source>
        <strain evidence="2 3">HBUM206468</strain>
    </source>
</reference>
<evidence type="ECO:0000313" key="2">
    <source>
        <dbReference type="EMBL" id="MBC6468974.1"/>
    </source>
</evidence>
<evidence type="ECO:0000313" key="3">
    <source>
        <dbReference type="Proteomes" id="UP000805614"/>
    </source>
</evidence>
<dbReference type="InterPro" id="IPR004360">
    <property type="entry name" value="Glyas_Fos-R_dOase_dom"/>
</dbReference>
<dbReference type="EMBL" id="JABVEC010000022">
    <property type="protein sequence ID" value="MBC6468974.1"/>
    <property type="molecule type" value="Genomic_DNA"/>
</dbReference>
<dbReference type="Pfam" id="PF00903">
    <property type="entry name" value="Glyoxalase"/>
    <property type="match status" value="1"/>
</dbReference>